<dbReference type="InterPro" id="IPR036097">
    <property type="entry name" value="HisK_dim/P_sf"/>
</dbReference>
<gene>
    <name evidence="20" type="ORF">NU08_1635</name>
</gene>
<evidence type="ECO:0000256" key="7">
    <source>
        <dbReference type="ARBA" id="ARBA00022679"/>
    </source>
</evidence>
<dbReference type="PROSITE" id="PS50109">
    <property type="entry name" value="HIS_KIN"/>
    <property type="match status" value="1"/>
</dbReference>
<evidence type="ECO:0000313" key="20">
    <source>
        <dbReference type="EMBL" id="RYJ39327.1"/>
    </source>
</evidence>
<dbReference type="InterPro" id="IPR036890">
    <property type="entry name" value="HATPase_C_sf"/>
</dbReference>
<dbReference type="FunFam" id="3.30.565.10:FF:000010">
    <property type="entry name" value="Sensor histidine kinase RcsC"/>
    <property type="match status" value="1"/>
</dbReference>
<feature type="modified residue" description="Phosphohistidine" evidence="13">
    <location>
        <position position="759"/>
    </location>
</feature>
<dbReference type="SUPFAM" id="SSF47226">
    <property type="entry name" value="Histidine-containing phosphotransfer domain, HPT domain"/>
    <property type="match status" value="1"/>
</dbReference>
<dbReference type="Gene3D" id="1.20.120.160">
    <property type="entry name" value="HPT domain"/>
    <property type="match status" value="1"/>
</dbReference>
<keyword evidence="8 16" id="KW-0812">Transmembrane</keyword>
<dbReference type="InterPro" id="IPR003661">
    <property type="entry name" value="HisK_dim/P_dom"/>
</dbReference>
<feature type="domain" description="Response regulatory" evidence="18">
    <location>
        <begin position="569"/>
        <end position="686"/>
    </location>
</feature>
<comment type="caution">
    <text evidence="20">The sequence shown here is derived from an EMBL/GenBank/DDBJ whole genome shotgun (WGS) entry which is preliminary data.</text>
</comment>
<dbReference type="OrthoDB" id="1046984at2"/>
<feature type="domain" description="Histidine kinase" evidence="17">
    <location>
        <begin position="329"/>
        <end position="546"/>
    </location>
</feature>
<evidence type="ECO:0000256" key="14">
    <source>
        <dbReference type="PROSITE-ProRule" id="PRU00169"/>
    </source>
</evidence>
<evidence type="ECO:0000256" key="12">
    <source>
        <dbReference type="ARBA" id="ARBA00023136"/>
    </source>
</evidence>
<evidence type="ECO:0000256" key="8">
    <source>
        <dbReference type="ARBA" id="ARBA00022692"/>
    </source>
</evidence>
<dbReference type="AlphaFoldDB" id="A0A444W0D7"/>
<dbReference type="PANTHER" id="PTHR43047">
    <property type="entry name" value="TWO-COMPONENT HISTIDINE PROTEIN KINASE"/>
    <property type="match status" value="1"/>
</dbReference>
<proteinExistence type="predicted"/>
<evidence type="ECO:0000256" key="4">
    <source>
        <dbReference type="ARBA" id="ARBA00022475"/>
    </source>
</evidence>
<keyword evidence="10" id="KW-0067">ATP-binding</keyword>
<dbReference type="EMBL" id="JUIV01000004">
    <property type="protein sequence ID" value="RYJ39327.1"/>
    <property type="molecule type" value="Genomic_DNA"/>
</dbReference>
<dbReference type="SUPFAM" id="SSF52172">
    <property type="entry name" value="CheY-like"/>
    <property type="match status" value="1"/>
</dbReference>
<evidence type="ECO:0000259" key="19">
    <source>
        <dbReference type="PROSITE" id="PS50894"/>
    </source>
</evidence>
<dbReference type="Gene3D" id="3.40.50.2300">
    <property type="match status" value="1"/>
</dbReference>
<reference evidence="20 21" key="1">
    <citation type="submission" date="2014-12" db="EMBL/GenBank/DDBJ databases">
        <title>Genome sequence of Flavobacterium anhuiense RCM74.</title>
        <authorList>
            <person name="Kim J.F."/>
            <person name="Song J.Y."/>
            <person name="Kwak M.-J."/>
            <person name="Lee S.-W."/>
        </authorList>
    </citation>
    <scope>NUCLEOTIDE SEQUENCE [LARGE SCALE GENOMIC DNA]</scope>
    <source>
        <strain evidence="20 21">RCM74</strain>
    </source>
</reference>
<dbReference type="Gene3D" id="1.10.287.130">
    <property type="match status" value="1"/>
</dbReference>
<dbReference type="SMART" id="SM00387">
    <property type="entry name" value="HATPase_c"/>
    <property type="match status" value="1"/>
</dbReference>
<accession>A0A444W0D7</accession>
<dbReference type="InterPro" id="IPR001789">
    <property type="entry name" value="Sig_transdc_resp-reg_receiver"/>
</dbReference>
<dbReference type="InterPro" id="IPR011006">
    <property type="entry name" value="CheY-like_superfamily"/>
</dbReference>
<keyword evidence="12 16" id="KW-0472">Membrane</keyword>
<dbReference type="GO" id="GO:0005886">
    <property type="term" value="C:plasma membrane"/>
    <property type="evidence" value="ECO:0007669"/>
    <property type="project" value="UniProtKB-SubCell"/>
</dbReference>
<feature type="coiled-coil region" evidence="15">
    <location>
        <begin position="117"/>
        <end position="160"/>
    </location>
</feature>
<keyword evidence="6 14" id="KW-0597">Phosphoprotein</keyword>
<evidence type="ECO:0000256" key="6">
    <source>
        <dbReference type="ARBA" id="ARBA00022553"/>
    </source>
</evidence>
<evidence type="ECO:0000256" key="1">
    <source>
        <dbReference type="ARBA" id="ARBA00000085"/>
    </source>
</evidence>
<dbReference type="Pfam" id="PF00072">
    <property type="entry name" value="Response_reg"/>
    <property type="match status" value="1"/>
</dbReference>
<protein>
    <recommendedName>
        <fullName evidence="3">histidine kinase</fullName>
        <ecNumber evidence="3">2.7.13.3</ecNumber>
    </recommendedName>
</protein>
<dbReference type="RefSeq" id="WP_129746597.1">
    <property type="nucleotide sequence ID" value="NZ_JUIV01000004.1"/>
</dbReference>
<dbReference type="SUPFAM" id="SSF55874">
    <property type="entry name" value="ATPase domain of HSP90 chaperone/DNA topoisomerase II/histidine kinase"/>
    <property type="match status" value="1"/>
</dbReference>
<dbReference type="PROSITE" id="PS50894">
    <property type="entry name" value="HPT"/>
    <property type="match status" value="1"/>
</dbReference>
<dbReference type="InterPro" id="IPR005467">
    <property type="entry name" value="His_kinase_dom"/>
</dbReference>
<comment type="subcellular location">
    <subcellularLocation>
        <location evidence="2">Cell inner membrane</location>
        <topology evidence="2">Multi-pass membrane protein</topology>
    </subcellularLocation>
</comment>
<dbReference type="Gene3D" id="3.30.565.10">
    <property type="entry name" value="Histidine kinase-like ATPase, C-terminal domain"/>
    <property type="match status" value="1"/>
</dbReference>
<evidence type="ECO:0000256" key="11">
    <source>
        <dbReference type="ARBA" id="ARBA00022989"/>
    </source>
</evidence>
<evidence type="ECO:0000256" key="16">
    <source>
        <dbReference type="SAM" id="Phobius"/>
    </source>
</evidence>
<evidence type="ECO:0000259" key="18">
    <source>
        <dbReference type="PROSITE" id="PS50110"/>
    </source>
</evidence>
<dbReference type="PROSITE" id="PS50110">
    <property type="entry name" value="RESPONSE_REGULATORY"/>
    <property type="match status" value="1"/>
</dbReference>
<keyword evidence="10" id="KW-0547">Nucleotide-binding</keyword>
<comment type="catalytic activity">
    <reaction evidence="1">
        <text>ATP + protein L-histidine = ADP + protein N-phospho-L-histidine.</text>
        <dbReference type="EC" id="2.7.13.3"/>
    </reaction>
</comment>
<evidence type="ECO:0000256" key="10">
    <source>
        <dbReference type="ARBA" id="ARBA00022840"/>
    </source>
</evidence>
<evidence type="ECO:0000256" key="13">
    <source>
        <dbReference type="PROSITE-ProRule" id="PRU00110"/>
    </source>
</evidence>
<dbReference type="SMART" id="SM00388">
    <property type="entry name" value="HisKA"/>
    <property type="match status" value="1"/>
</dbReference>
<dbReference type="InterPro" id="IPR008207">
    <property type="entry name" value="Sig_transdc_His_kin_Hpt_dom"/>
</dbReference>
<dbReference type="EC" id="2.7.13.3" evidence="3"/>
<sequence length="812" mass="92627">MESKRSYTAIKVLFSYVALLALVVTVGWFLYSENVVYNKLEDKIALEKTKILRVSRLYSNVYKTESLARQTIQNNSEKDFKSYLIETDSLRKRIDTLKQIVTTEYQKTLLDSVTYFLAEKTENIKQLREIKNKADDETSVNNAIDEITKMEFNLRKLELQDFTKNPNQLGSYQRSVLQRYVDYLNSNIPDDSTNTLSKKASDSILANSKKLLSSVKIKAEKKKESLNFEENKLLQNEIAISDQLRKILRIIEREIIINSIKNNSLKEKSLKRVNEIVTASAVIGLLLTVFFSILIVSDYSKSQLYKKQLEIANFKTKNLLKSREQLISTVSHDLKTPLSTIVGYSELLGNSDVNTKQSYFIKNIKNSSEYITQLVQDLLDFSQIEAGKISIEKVPFSLPEIIEDVARNIQTVYKQKDIDLIINVDEKFQQRIVGDPFRLKQILTNIIGNAYKFTEQGHIRIAAYANDDQFFTISIQDTGIGIEKANQKLVFEEFAQANEGIEKKYGGTGLGLSICQKIISILGGSLSLDSIFGKGSTFTIHLPLIFDSSQNTPIAEVKPRTIKSSKKQTFIVVDDDINLLNLTSGVLKQEQHQVFSFTNPAKALETIQNTRFDFVITDIQMPEIDGFMFLEKLRELPETIFKNQPVIALTGRTDLDLSVYKNAGFTTVVKKPYSPKILLETIQHILDHEEVPLVESTENENQNASQMYSLETLKDFLGHDESALKEVLKSFIETTVENTELLKTAVEEKNHEEIKSIAHRIAPMFKQIQANKIGDLLKDLEKEDLNTIDVNATYTDLNEKIRALFEELKHEI</sequence>
<keyword evidence="7" id="KW-0808">Transferase</keyword>
<evidence type="ECO:0000259" key="17">
    <source>
        <dbReference type="PROSITE" id="PS50109"/>
    </source>
</evidence>
<dbReference type="SMART" id="SM00448">
    <property type="entry name" value="REC"/>
    <property type="match status" value="1"/>
</dbReference>
<keyword evidence="11 16" id="KW-1133">Transmembrane helix</keyword>
<feature type="modified residue" description="4-aspartylphosphate" evidence="14">
    <location>
        <position position="618"/>
    </location>
</feature>
<dbReference type="PRINTS" id="PR00344">
    <property type="entry name" value="BCTRLSENSOR"/>
</dbReference>
<dbReference type="Proteomes" id="UP000290433">
    <property type="component" value="Unassembled WGS sequence"/>
</dbReference>
<evidence type="ECO:0000313" key="21">
    <source>
        <dbReference type="Proteomes" id="UP000290433"/>
    </source>
</evidence>
<dbReference type="Pfam" id="PF00512">
    <property type="entry name" value="HisKA"/>
    <property type="match status" value="1"/>
</dbReference>
<dbReference type="InterPro" id="IPR004358">
    <property type="entry name" value="Sig_transdc_His_kin-like_C"/>
</dbReference>
<dbReference type="Pfam" id="PF02518">
    <property type="entry name" value="HATPase_c"/>
    <property type="match status" value="1"/>
</dbReference>
<evidence type="ECO:0000256" key="9">
    <source>
        <dbReference type="ARBA" id="ARBA00022777"/>
    </source>
</evidence>
<evidence type="ECO:0000256" key="2">
    <source>
        <dbReference type="ARBA" id="ARBA00004429"/>
    </source>
</evidence>
<dbReference type="InterPro" id="IPR003594">
    <property type="entry name" value="HATPase_dom"/>
</dbReference>
<name>A0A444W0D7_9FLAO</name>
<dbReference type="CDD" id="cd16922">
    <property type="entry name" value="HATPase_EvgS-ArcB-TorS-like"/>
    <property type="match status" value="1"/>
</dbReference>
<keyword evidence="15" id="KW-0175">Coiled coil</keyword>
<evidence type="ECO:0000256" key="15">
    <source>
        <dbReference type="SAM" id="Coils"/>
    </source>
</evidence>
<keyword evidence="5" id="KW-0997">Cell inner membrane</keyword>
<keyword evidence="4" id="KW-1003">Cell membrane</keyword>
<feature type="transmembrane region" description="Helical" evidence="16">
    <location>
        <begin position="12"/>
        <end position="31"/>
    </location>
</feature>
<evidence type="ECO:0000256" key="5">
    <source>
        <dbReference type="ARBA" id="ARBA00022519"/>
    </source>
</evidence>
<evidence type="ECO:0000256" key="3">
    <source>
        <dbReference type="ARBA" id="ARBA00012438"/>
    </source>
</evidence>
<organism evidence="20 21">
    <name type="scientific">Flavobacterium anhuiense</name>
    <dbReference type="NCBI Taxonomy" id="459526"/>
    <lineage>
        <taxon>Bacteria</taxon>
        <taxon>Pseudomonadati</taxon>
        <taxon>Bacteroidota</taxon>
        <taxon>Flavobacteriia</taxon>
        <taxon>Flavobacteriales</taxon>
        <taxon>Flavobacteriaceae</taxon>
        <taxon>Flavobacterium</taxon>
    </lineage>
</organism>
<dbReference type="InterPro" id="IPR036641">
    <property type="entry name" value="HPT_dom_sf"/>
</dbReference>
<dbReference type="CDD" id="cd00082">
    <property type="entry name" value="HisKA"/>
    <property type="match status" value="1"/>
</dbReference>
<keyword evidence="9 20" id="KW-0418">Kinase</keyword>
<dbReference type="SUPFAM" id="SSF47384">
    <property type="entry name" value="Homodimeric domain of signal transducing histidine kinase"/>
    <property type="match status" value="1"/>
</dbReference>
<feature type="domain" description="HPt" evidence="19">
    <location>
        <begin position="720"/>
        <end position="812"/>
    </location>
</feature>
<dbReference type="GO" id="GO:0000155">
    <property type="term" value="F:phosphorelay sensor kinase activity"/>
    <property type="evidence" value="ECO:0007669"/>
    <property type="project" value="InterPro"/>
</dbReference>